<dbReference type="InterPro" id="IPR036890">
    <property type="entry name" value="HATPase_C_sf"/>
</dbReference>
<dbReference type="Pfam" id="PF00512">
    <property type="entry name" value="HisKA"/>
    <property type="match status" value="1"/>
</dbReference>
<evidence type="ECO:0000256" key="5">
    <source>
        <dbReference type="ARBA" id="ARBA00022679"/>
    </source>
</evidence>
<keyword evidence="4" id="KW-0597">Phosphoprotein</keyword>
<name>A0A935PV23_9PROT</name>
<keyword evidence="8 15" id="KW-0418">Kinase</keyword>
<dbReference type="PROSITE" id="PS50109">
    <property type="entry name" value="HIS_KIN"/>
    <property type="match status" value="1"/>
</dbReference>
<evidence type="ECO:0000256" key="10">
    <source>
        <dbReference type="ARBA" id="ARBA00022989"/>
    </source>
</evidence>
<evidence type="ECO:0000256" key="7">
    <source>
        <dbReference type="ARBA" id="ARBA00022741"/>
    </source>
</evidence>
<dbReference type="Gene3D" id="1.10.287.130">
    <property type="match status" value="1"/>
</dbReference>
<dbReference type="PANTHER" id="PTHR45436">
    <property type="entry name" value="SENSOR HISTIDINE KINASE YKOH"/>
    <property type="match status" value="1"/>
</dbReference>
<gene>
    <name evidence="15" type="ORF">IPJ27_03325</name>
</gene>
<dbReference type="EMBL" id="JADJMH010000001">
    <property type="protein sequence ID" value="MBK7673855.1"/>
    <property type="molecule type" value="Genomic_DNA"/>
</dbReference>
<keyword evidence="11" id="KW-0902">Two-component regulatory system</keyword>
<keyword evidence="9" id="KW-0067">ATP-binding</keyword>
<proteinExistence type="predicted"/>
<dbReference type="InterPro" id="IPR050428">
    <property type="entry name" value="TCS_sensor_his_kinase"/>
</dbReference>
<evidence type="ECO:0000256" key="1">
    <source>
        <dbReference type="ARBA" id="ARBA00000085"/>
    </source>
</evidence>
<dbReference type="Gene3D" id="3.30.565.10">
    <property type="entry name" value="Histidine kinase-like ATPase, C-terminal domain"/>
    <property type="match status" value="1"/>
</dbReference>
<evidence type="ECO:0000256" key="13">
    <source>
        <dbReference type="SAM" id="Phobius"/>
    </source>
</evidence>
<reference evidence="15 16" key="1">
    <citation type="submission" date="2020-10" db="EMBL/GenBank/DDBJ databases">
        <title>Connecting structure to function with the recovery of over 1000 high-quality activated sludge metagenome-assembled genomes encoding full-length rRNA genes using long-read sequencing.</title>
        <authorList>
            <person name="Singleton C.M."/>
            <person name="Petriglieri F."/>
            <person name="Kristensen J.M."/>
            <person name="Kirkegaard R.H."/>
            <person name="Michaelsen T.Y."/>
            <person name="Andersen M.H."/>
            <person name="Karst S.M."/>
            <person name="Dueholm M.S."/>
            <person name="Nielsen P.H."/>
            <person name="Albertsen M."/>
        </authorList>
    </citation>
    <scope>NUCLEOTIDE SEQUENCE [LARGE SCALE GENOMIC DNA]</scope>
    <source>
        <strain evidence="15">EsbW_18-Q3-R4-48_BATAC.285</strain>
    </source>
</reference>
<comment type="catalytic activity">
    <reaction evidence="1">
        <text>ATP + protein L-histidine = ADP + protein N-phospho-L-histidine.</text>
        <dbReference type="EC" id="2.7.13.3"/>
    </reaction>
</comment>
<evidence type="ECO:0000256" key="9">
    <source>
        <dbReference type="ARBA" id="ARBA00022840"/>
    </source>
</evidence>
<dbReference type="PANTHER" id="PTHR45436:SF14">
    <property type="entry name" value="SENSOR PROTEIN QSEC"/>
    <property type="match status" value="1"/>
</dbReference>
<accession>A0A935PV23</accession>
<keyword evidence="10 13" id="KW-1133">Transmembrane helix</keyword>
<dbReference type="SUPFAM" id="SSF47384">
    <property type="entry name" value="Homodimeric domain of signal transducing histidine kinase"/>
    <property type="match status" value="1"/>
</dbReference>
<dbReference type="Pfam" id="PF02518">
    <property type="entry name" value="HATPase_c"/>
    <property type="match status" value="1"/>
</dbReference>
<dbReference type="InterPro" id="IPR036097">
    <property type="entry name" value="HisK_dim/P_sf"/>
</dbReference>
<keyword evidence="6 13" id="KW-0812">Transmembrane</keyword>
<dbReference type="GO" id="GO:0005886">
    <property type="term" value="C:plasma membrane"/>
    <property type="evidence" value="ECO:0007669"/>
    <property type="project" value="TreeGrafter"/>
</dbReference>
<evidence type="ECO:0000256" key="11">
    <source>
        <dbReference type="ARBA" id="ARBA00023012"/>
    </source>
</evidence>
<dbReference type="Proteomes" id="UP000697998">
    <property type="component" value="Unassembled WGS sequence"/>
</dbReference>
<keyword evidence="7" id="KW-0547">Nucleotide-binding</keyword>
<dbReference type="GO" id="GO:0000155">
    <property type="term" value="F:phosphorelay sensor kinase activity"/>
    <property type="evidence" value="ECO:0007669"/>
    <property type="project" value="InterPro"/>
</dbReference>
<dbReference type="EC" id="2.7.13.3" evidence="3"/>
<evidence type="ECO:0000259" key="14">
    <source>
        <dbReference type="PROSITE" id="PS50109"/>
    </source>
</evidence>
<organism evidence="15 16">
    <name type="scientific">Candidatus Accumulibacter proximus</name>
    <dbReference type="NCBI Taxonomy" id="2954385"/>
    <lineage>
        <taxon>Bacteria</taxon>
        <taxon>Pseudomonadati</taxon>
        <taxon>Pseudomonadota</taxon>
        <taxon>Betaproteobacteria</taxon>
        <taxon>Candidatus Accumulibacter</taxon>
    </lineage>
</organism>
<dbReference type="CDD" id="cd00082">
    <property type="entry name" value="HisKA"/>
    <property type="match status" value="1"/>
</dbReference>
<keyword evidence="13" id="KW-0472">Membrane</keyword>
<evidence type="ECO:0000256" key="2">
    <source>
        <dbReference type="ARBA" id="ARBA00004141"/>
    </source>
</evidence>
<feature type="region of interest" description="Disordered" evidence="12">
    <location>
        <begin position="57"/>
        <end position="79"/>
    </location>
</feature>
<dbReference type="SMART" id="SM00387">
    <property type="entry name" value="HATPase_c"/>
    <property type="match status" value="1"/>
</dbReference>
<dbReference type="SMART" id="SM00388">
    <property type="entry name" value="HisKA"/>
    <property type="match status" value="1"/>
</dbReference>
<keyword evidence="5" id="KW-0808">Transferase</keyword>
<dbReference type="AlphaFoldDB" id="A0A935PV23"/>
<comment type="subcellular location">
    <subcellularLocation>
        <location evidence="2">Membrane</location>
        <topology evidence="2">Multi-pass membrane protein</topology>
    </subcellularLocation>
</comment>
<evidence type="ECO:0000313" key="15">
    <source>
        <dbReference type="EMBL" id="MBK7673855.1"/>
    </source>
</evidence>
<dbReference type="CDD" id="cd00075">
    <property type="entry name" value="HATPase"/>
    <property type="match status" value="1"/>
</dbReference>
<comment type="caution">
    <text evidence="15">The sequence shown here is derived from an EMBL/GenBank/DDBJ whole genome shotgun (WGS) entry which is preliminary data.</text>
</comment>
<evidence type="ECO:0000256" key="6">
    <source>
        <dbReference type="ARBA" id="ARBA00022692"/>
    </source>
</evidence>
<dbReference type="GO" id="GO:0005524">
    <property type="term" value="F:ATP binding"/>
    <property type="evidence" value="ECO:0007669"/>
    <property type="project" value="UniProtKB-KW"/>
</dbReference>
<evidence type="ECO:0000256" key="4">
    <source>
        <dbReference type="ARBA" id="ARBA00022553"/>
    </source>
</evidence>
<evidence type="ECO:0000256" key="8">
    <source>
        <dbReference type="ARBA" id="ARBA00022777"/>
    </source>
</evidence>
<dbReference type="InterPro" id="IPR003594">
    <property type="entry name" value="HATPase_dom"/>
</dbReference>
<feature type="transmembrane region" description="Helical" evidence="13">
    <location>
        <begin position="12"/>
        <end position="35"/>
    </location>
</feature>
<sequence length="429" mass="45978">MSKSLPSIRTRLAQALVGWSLLWTVAVSMAVWLAVQNEVDELLDDTLQAAAEVLSGPLSNNPQAESLPADHDAGSEHPPPLPSGRFAWQVVRYAANSRAEVLMRSPAAPTSALRDSPSPAFGDAPGWRVFGMSLADGRHWLYVAQSHEERHEAQLEVAFSAALATLAVALLAHLWLRARVRHELLPLQRLAQHLRAHDPASTGATLGKAERQELQPVHAAIDALAERLARRLAQERAFTSHAAHALRTPLAGIDAQLAVALRECPPALQPRLQRVRTAAGRLQRVVAALLTLFRSGAELQRQPLDVAALISRLPVEGLTIEVQVPQALSADADLLAAALLNLFDNSLRNSATQVTVSTPTATTLRLDDNGPGVSAGRRSELQRALAAQAYEGSTGLGLMLADLIARAHGGVVLIPDVSRGFAVELRLGY</sequence>
<evidence type="ECO:0000256" key="12">
    <source>
        <dbReference type="SAM" id="MobiDB-lite"/>
    </source>
</evidence>
<evidence type="ECO:0000313" key="16">
    <source>
        <dbReference type="Proteomes" id="UP000697998"/>
    </source>
</evidence>
<protein>
    <recommendedName>
        <fullName evidence="3">histidine kinase</fullName>
        <ecNumber evidence="3">2.7.13.3</ecNumber>
    </recommendedName>
</protein>
<evidence type="ECO:0000256" key="3">
    <source>
        <dbReference type="ARBA" id="ARBA00012438"/>
    </source>
</evidence>
<feature type="domain" description="Histidine kinase" evidence="14">
    <location>
        <begin position="241"/>
        <end position="429"/>
    </location>
</feature>
<dbReference type="SUPFAM" id="SSF55874">
    <property type="entry name" value="ATPase domain of HSP90 chaperone/DNA topoisomerase II/histidine kinase"/>
    <property type="match status" value="1"/>
</dbReference>
<dbReference type="InterPro" id="IPR005467">
    <property type="entry name" value="His_kinase_dom"/>
</dbReference>
<dbReference type="InterPro" id="IPR003661">
    <property type="entry name" value="HisK_dim/P_dom"/>
</dbReference>